<dbReference type="SUPFAM" id="SSF56112">
    <property type="entry name" value="Protein kinase-like (PK-like)"/>
    <property type="match status" value="2"/>
</dbReference>
<dbReference type="FunFam" id="3.80.10.10:FF:000177">
    <property type="entry name" value="Leucine-rich repeat receptor-like serine/threonine-protein kinase At1g17230"/>
    <property type="match status" value="1"/>
</dbReference>
<evidence type="ECO:0000256" key="17">
    <source>
        <dbReference type="ARBA" id="ARBA00047899"/>
    </source>
</evidence>
<keyword evidence="23" id="KW-1185">Reference proteome</keyword>
<evidence type="ECO:0000256" key="1">
    <source>
        <dbReference type="ARBA" id="ARBA00004479"/>
    </source>
</evidence>
<dbReference type="GO" id="GO:0016020">
    <property type="term" value="C:membrane"/>
    <property type="evidence" value="ECO:0007669"/>
    <property type="project" value="UniProtKB-SubCell"/>
</dbReference>
<protein>
    <recommendedName>
        <fullName evidence="2">non-specific serine/threonine protein kinase</fullName>
        <ecNumber evidence="2">2.7.11.1</ecNumber>
    </recommendedName>
</protein>
<dbReference type="PRINTS" id="PR00019">
    <property type="entry name" value="LEURICHRPT"/>
</dbReference>
<dbReference type="Gene3D" id="1.10.510.10">
    <property type="entry name" value="Transferase(Phosphotransferase) domain 1"/>
    <property type="match status" value="2"/>
</dbReference>
<evidence type="ECO:0000256" key="3">
    <source>
        <dbReference type="ARBA" id="ARBA00022527"/>
    </source>
</evidence>
<evidence type="ECO:0000313" key="23">
    <source>
        <dbReference type="Proteomes" id="UP000594261"/>
    </source>
</evidence>
<dbReference type="PANTHER" id="PTHR48005:SF70">
    <property type="entry name" value="MDIS1-INTERACTING RECEPTOR LIKE KINASE 2-LIKE"/>
    <property type="match status" value="1"/>
</dbReference>
<dbReference type="EMBL" id="LRBV02000003">
    <property type="status" value="NOT_ANNOTATED_CDS"/>
    <property type="molecule type" value="Genomic_DNA"/>
</dbReference>
<organism evidence="22 23">
    <name type="scientific">Quercus lobata</name>
    <name type="common">Valley oak</name>
    <dbReference type="NCBI Taxonomy" id="97700"/>
    <lineage>
        <taxon>Eukaryota</taxon>
        <taxon>Viridiplantae</taxon>
        <taxon>Streptophyta</taxon>
        <taxon>Embryophyta</taxon>
        <taxon>Tracheophyta</taxon>
        <taxon>Spermatophyta</taxon>
        <taxon>Magnoliopsida</taxon>
        <taxon>eudicotyledons</taxon>
        <taxon>Gunneridae</taxon>
        <taxon>Pentapetalae</taxon>
        <taxon>rosids</taxon>
        <taxon>fabids</taxon>
        <taxon>Fagales</taxon>
        <taxon>Fagaceae</taxon>
        <taxon>Quercus</taxon>
    </lineage>
</organism>
<evidence type="ECO:0000259" key="21">
    <source>
        <dbReference type="PROSITE" id="PS50011"/>
    </source>
</evidence>
<keyword evidence="11" id="KW-0418">Kinase</keyword>
<accession>A0A7N2LBA2</accession>
<dbReference type="PROSITE" id="PS50011">
    <property type="entry name" value="PROTEIN_KINASE_DOM"/>
    <property type="match status" value="1"/>
</dbReference>
<dbReference type="FunFam" id="3.30.200.20:FF:000309">
    <property type="entry name" value="Leucine-rich repeat receptor protein kinase MSP1"/>
    <property type="match status" value="1"/>
</dbReference>
<name>A0A7N2LBA2_QUELO</name>
<keyword evidence="10 19" id="KW-0547">Nucleotide-binding</keyword>
<keyword evidence="4" id="KW-0597">Phosphoprotein</keyword>
<evidence type="ECO:0000256" key="6">
    <source>
        <dbReference type="ARBA" id="ARBA00022679"/>
    </source>
</evidence>
<dbReference type="PROSITE" id="PS00109">
    <property type="entry name" value="PROTEIN_KINASE_TYR"/>
    <property type="match status" value="1"/>
</dbReference>
<dbReference type="Pfam" id="PF00069">
    <property type="entry name" value="Pkinase"/>
    <property type="match status" value="2"/>
</dbReference>
<dbReference type="Gene3D" id="3.80.10.10">
    <property type="entry name" value="Ribonuclease Inhibitor"/>
    <property type="match status" value="1"/>
</dbReference>
<evidence type="ECO:0000256" key="8">
    <source>
        <dbReference type="ARBA" id="ARBA00022729"/>
    </source>
</evidence>
<reference evidence="22 23" key="1">
    <citation type="journal article" date="2016" name="G3 (Bethesda)">
        <title>First Draft Assembly and Annotation of the Genome of a California Endemic Oak Quercus lobata Nee (Fagaceae).</title>
        <authorList>
            <person name="Sork V.L."/>
            <person name="Fitz-Gibbon S.T."/>
            <person name="Puiu D."/>
            <person name="Crepeau M."/>
            <person name="Gugger P.F."/>
            <person name="Sherman R."/>
            <person name="Stevens K."/>
            <person name="Langley C.H."/>
            <person name="Pellegrini M."/>
            <person name="Salzberg S.L."/>
        </authorList>
    </citation>
    <scope>NUCLEOTIDE SEQUENCE [LARGE SCALE GENOMIC DNA]</scope>
    <source>
        <strain evidence="22 23">cv. SW786</strain>
    </source>
</reference>
<keyword evidence="13 20" id="KW-1133">Transmembrane helix</keyword>
<dbReference type="GO" id="GO:0004674">
    <property type="term" value="F:protein serine/threonine kinase activity"/>
    <property type="evidence" value="ECO:0007669"/>
    <property type="project" value="UniProtKB-KW"/>
</dbReference>
<feature type="transmembrane region" description="Helical" evidence="20">
    <location>
        <begin position="356"/>
        <end position="377"/>
    </location>
</feature>
<dbReference type="PROSITE" id="PS00107">
    <property type="entry name" value="PROTEIN_KINASE_ATP"/>
    <property type="match status" value="1"/>
</dbReference>
<dbReference type="PROSITE" id="PS51450">
    <property type="entry name" value="LRR"/>
    <property type="match status" value="1"/>
</dbReference>
<dbReference type="InterPro" id="IPR017441">
    <property type="entry name" value="Protein_kinase_ATP_BS"/>
</dbReference>
<dbReference type="OMA" id="HIPNEMG"/>
<dbReference type="EC" id="2.7.11.1" evidence="2"/>
<dbReference type="InterPro" id="IPR032675">
    <property type="entry name" value="LRR_dom_sf"/>
</dbReference>
<comment type="catalytic activity">
    <reaction evidence="18">
        <text>L-seryl-[protein] + ATP = O-phospho-L-seryl-[protein] + ADP + H(+)</text>
        <dbReference type="Rhea" id="RHEA:17989"/>
        <dbReference type="Rhea" id="RHEA-COMP:9863"/>
        <dbReference type="Rhea" id="RHEA-COMP:11604"/>
        <dbReference type="ChEBI" id="CHEBI:15378"/>
        <dbReference type="ChEBI" id="CHEBI:29999"/>
        <dbReference type="ChEBI" id="CHEBI:30616"/>
        <dbReference type="ChEBI" id="CHEBI:83421"/>
        <dbReference type="ChEBI" id="CHEBI:456216"/>
        <dbReference type="EC" id="2.7.11.1"/>
    </reaction>
</comment>
<proteinExistence type="predicted"/>
<dbReference type="Pfam" id="PF07714">
    <property type="entry name" value="PK_Tyr_Ser-Thr"/>
    <property type="match status" value="1"/>
</dbReference>
<keyword evidence="6" id="KW-0808">Transferase</keyword>
<evidence type="ECO:0000313" key="22">
    <source>
        <dbReference type="EnsemblPlants" id="QL03p072225:mrna"/>
    </source>
</evidence>
<dbReference type="EnsemblPlants" id="QL03p072225:mrna">
    <property type="protein sequence ID" value="QL03p072225:mrna"/>
    <property type="gene ID" value="QL03p072225"/>
</dbReference>
<dbReference type="Proteomes" id="UP000594261">
    <property type="component" value="Chromosome 3"/>
</dbReference>
<evidence type="ECO:0000256" key="4">
    <source>
        <dbReference type="ARBA" id="ARBA00022553"/>
    </source>
</evidence>
<keyword evidence="5" id="KW-0433">Leucine-rich repeat</keyword>
<feature type="domain" description="Protein kinase" evidence="21">
    <location>
        <begin position="419"/>
        <end position="741"/>
    </location>
</feature>
<comment type="subcellular location">
    <subcellularLocation>
        <location evidence="1">Membrane</location>
        <topology evidence="1">Single-pass type I membrane protein</topology>
    </subcellularLocation>
</comment>
<dbReference type="SMART" id="SM00369">
    <property type="entry name" value="LRR_TYP"/>
    <property type="match status" value="6"/>
</dbReference>
<evidence type="ECO:0000256" key="16">
    <source>
        <dbReference type="ARBA" id="ARBA00023180"/>
    </source>
</evidence>
<dbReference type="InterPro" id="IPR051420">
    <property type="entry name" value="Ser_Thr_Kinases_DiverseReg"/>
</dbReference>
<evidence type="ECO:0000256" key="11">
    <source>
        <dbReference type="ARBA" id="ARBA00022777"/>
    </source>
</evidence>
<dbReference type="InterPro" id="IPR001611">
    <property type="entry name" value="Leu-rich_rpt"/>
</dbReference>
<dbReference type="InParanoid" id="A0A7N2LBA2"/>
<keyword evidence="8" id="KW-0732">Signal</keyword>
<comment type="catalytic activity">
    <reaction evidence="17">
        <text>L-threonyl-[protein] + ATP = O-phospho-L-threonyl-[protein] + ADP + H(+)</text>
        <dbReference type="Rhea" id="RHEA:46608"/>
        <dbReference type="Rhea" id="RHEA-COMP:11060"/>
        <dbReference type="Rhea" id="RHEA-COMP:11605"/>
        <dbReference type="ChEBI" id="CHEBI:15378"/>
        <dbReference type="ChEBI" id="CHEBI:30013"/>
        <dbReference type="ChEBI" id="CHEBI:30616"/>
        <dbReference type="ChEBI" id="CHEBI:61977"/>
        <dbReference type="ChEBI" id="CHEBI:456216"/>
        <dbReference type="EC" id="2.7.11.1"/>
    </reaction>
</comment>
<keyword evidence="15" id="KW-0675">Receptor</keyword>
<dbReference type="Pfam" id="PF00560">
    <property type="entry name" value="LRR_1"/>
    <property type="match status" value="4"/>
</dbReference>
<evidence type="ECO:0000256" key="20">
    <source>
        <dbReference type="SAM" id="Phobius"/>
    </source>
</evidence>
<sequence length="741" mass="83201">MDSFLQNSRPSHKRDKRFLKIGQPYHGPIPQEIGNLMKLVVLQLDTNHFTGLLPQNLCQSGSLRNFTAYVNHLIGPIPKTLRNCVSLTRVRLERNQLFGNISEDFGAYSKLKFMDLSYNRFYGEISHNWSRCPQLTALRIAGNNITGGVPLVIGDLIQLQLLDLSFNKLVGELSKEFGKLTSLLELMLNGNQLSGDIPLELRLLTNLEYLDLSTNSIPKNVGTLLKLNYLNMSNNKFSQGIPVELCNLPHLSQLDLSYNLLEREIPSQIHKLQSLEVLNVSHNKLSGFILIAFEKMRGLSDVDISFNELEGPLLNSKAFQNAPIEALRHNKGLCGNVSGLKHCVVGKHISKKEHKIIFPLLGALSLVLVFLIIFIVLQRKRRDPQKNRANGMDREKVFTISYFDGRMMFQEIIDTTEGFDAKFCIGKGGNGIVYKAKLKSGVIVAVKKLRSLCDGEIAQQKEFLNEVRALTEIRHRNIVKLHGFCSHSQFSILIYEYLERGSLATILSDDGGAKELDWSKRVNIIKDFGIAKLLNQDSSNWTSFAGTYGYIAPKFAYTMKITEKCDVFSFGVLAIEVIQGRHPGETISTLSASSVGENLLLNDLLDIRLLPPTLEVENQLILIVKLAIAFLNANPESRPTMHMDYRSERTSASEWRSSTEVLFQPDNPSVAHALSYMHHDCSPPVVHRDISSKNILLDSQYEAHVLDIDIAELLNQDSSNWTSLTSTYGYVAPGNTDFRAL</sequence>
<dbReference type="Gene3D" id="3.30.200.20">
    <property type="entry name" value="Phosphorylase Kinase, domain 1"/>
    <property type="match status" value="1"/>
</dbReference>
<keyword evidence="7 20" id="KW-0812">Transmembrane</keyword>
<dbReference type="InterPro" id="IPR000719">
    <property type="entry name" value="Prot_kinase_dom"/>
</dbReference>
<dbReference type="SUPFAM" id="SSF52058">
    <property type="entry name" value="L domain-like"/>
    <property type="match status" value="1"/>
</dbReference>
<evidence type="ECO:0000256" key="18">
    <source>
        <dbReference type="ARBA" id="ARBA00048679"/>
    </source>
</evidence>
<dbReference type="InterPro" id="IPR011009">
    <property type="entry name" value="Kinase-like_dom_sf"/>
</dbReference>
<reference evidence="22" key="2">
    <citation type="submission" date="2021-01" db="UniProtKB">
        <authorList>
            <consortium name="EnsemblPlants"/>
        </authorList>
    </citation>
    <scope>IDENTIFICATION</scope>
</reference>
<evidence type="ECO:0000256" key="7">
    <source>
        <dbReference type="ARBA" id="ARBA00022692"/>
    </source>
</evidence>
<keyword evidence="3" id="KW-0723">Serine/threonine-protein kinase</keyword>
<evidence type="ECO:0000256" key="19">
    <source>
        <dbReference type="PROSITE-ProRule" id="PRU10141"/>
    </source>
</evidence>
<evidence type="ECO:0000256" key="14">
    <source>
        <dbReference type="ARBA" id="ARBA00023136"/>
    </source>
</evidence>
<keyword evidence="12 19" id="KW-0067">ATP-binding</keyword>
<evidence type="ECO:0000256" key="13">
    <source>
        <dbReference type="ARBA" id="ARBA00022989"/>
    </source>
</evidence>
<keyword evidence="14 20" id="KW-0472">Membrane</keyword>
<dbReference type="AlphaFoldDB" id="A0A7N2LBA2"/>
<dbReference type="PANTHER" id="PTHR48005">
    <property type="entry name" value="LEUCINE RICH REPEAT KINASE 2"/>
    <property type="match status" value="1"/>
</dbReference>
<evidence type="ECO:0000256" key="9">
    <source>
        <dbReference type="ARBA" id="ARBA00022737"/>
    </source>
</evidence>
<dbReference type="InterPro" id="IPR008266">
    <property type="entry name" value="Tyr_kinase_AS"/>
</dbReference>
<dbReference type="Gramene" id="QL03p072225:mrna">
    <property type="protein sequence ID" value="QL03p072225:mrna"/>
    <property type="gene ID" value="QL03p072225"/>
</dbReference>
<feature type="binding site" evidence="19">
    <location>
        <position position="448"/>
    </location>
    <ligand>
        <name>ATP</name>
        <dbReference type="ChEBI" id="CHEBI:30616"/>
    </ligand>
</feature>
<dbReference type="InterPro" id="IPR003591">
    <property type="entry name" value="Leu-rich_rpt_typical-subtyp"/>
</dbReference>
<evidence type="ECO:0000256" key="10">
    <source>
        <dbReference type="ARBA" id="ARBA00022741"/>
    </source>
</evidence>
<evidence type="ECO:0000256" key="5">
    <source>
        <dbReference type="ARBA" id="ARBA00022614"/>
    </source>
</evidence>
<evidence type="ECO:0000256" key="2">
    <source>
        <dbReference type="ARBA" id="ARBA00012513"/>
    </source>
</evidence>
<evidence type="ECO:0000256" key="15">
    <source>
        <dbReference type="ARBA" id="ARBA00023170"/>
    </source>
</evidence>
<dbReference type="InterPro" id="IPR001245">
    <property type="entry name" value="Ser-Thr/Tyr_kinase_cat_dom"/>
</dbReference>
<keyword evidence="16" id="KW-0325">Glycoprotein</keyword>
<evidence type="ECO:0000256" key="12">
    <source>
        <dbReference type="ARBA" id="ARBA00022840"/>
    </source>
</evidence>
<dbReference type="GO" id="GO:0005524">
    <property type="term" value="F:ATP binding"/>
    <property type="evidence" value="ECO:0007669"/>
    <property type="project" value="UniProtKB-UniRule"/>
</dbReference>
<keyword evidence="9" id="KW-0677">Repeat</keyword>